<reference evidence="4" key="1">
    <citation type="journal article" date="2019" name="Int. J. Syst. Evol. Microbiol.">
        <title>The Global Catalogue of Microorganisms (GCM) 10K type strain sequencing project: providing services to taxonomists for standard genome sequencing and annotation.</title>
        <authorList>
            <consortium name="The Broad Institute Genomics Platform"/>
            <consortium name="The Broad Institute Genome Sequencing Center for Infectious Disease"/>
            <person name="Wu L."/>
            <person name="Ma J."/>
        </authorList>
    </citation>
    <scope>NUCLEOTIDE SEQUENCE [LARGE SCALE GENOMIC DNA]</scope>
    <source>
        <strain evidence="4">JCM 14901</strain>
    </source>
</reference>
<evidence type="ECO:0000256" key="1">
    <source>
        <dbReference type="SAM" id="MobiDB-lite"/>
    </source>
</evidence>
<sequence length="304" mass="31081">MSGSGDAGFGPVGPVGPEGPPFAVAGPSQVVLDAARSGSGSFTVSNVTGRPVRARVLVLPGAGADAAWFQVVGESERALPVAGTATVDVTVKVAEKAAAGAFSFAVGAALEESPDQVVSGPTVAFQVAEPNKRKFPWWIVIVAVVAVLLLAGGGILIWNLTRPKPGPTNTPTPTTTVAEPSVFKSDLFLATPGTYFDLDTGQQVMTPSAGGGEDVFFYQGAGSGELGVVGQGPPRLAVVDQPTFAACEAATSYDDLNAQNIVLLPDRATFVCVKFTDQDRRSVMTIGPATGGGFPVSFTTWNRG</sequence>
<keyword evidence="2" id="KW-1133">Transmembrane helix</keyword>
<evidence type="ECO:0008006" key="5">
    <source>
        <dbReference type="Google" id="ProtNLM"/>
    </source>
</evidence>
<feature type="region of interest" description="Disordered" evidence="1">
    <location>
        <begin position="1"/>
        <end position="20"/>
    </location>
</feature>
<evidence type="ECO:0000313" key="4">
    <source>
        <dbReference type="Proteomes" id="UP001499933"/>
    </source>
</evidence>
<evidence type="ECO:0000313" key="3">
    <source>
        <dbReference type="EMBL" id="GAA1957125.1"/>
    </source>
</evidence>
<proteinExistence type="predicted"/>
<keyword evidence="2" id="KW-0472">Membrane</keyword>
<keyword evidence="4" id="KW-1185">Reference proteome</keyword>
<protein>
    <recommendedName>
        <fullName evidence="5">Serine/threonine protein kinase</fullName>
    </recommendedName>
</protein>
<dbReference type="Proteomes" id="UP001499933">
    <property type="component" value="Unassembled WGS sequence"/>
</dbReference>
<feature type="transmembrane region" description="Helical" evidence="2">
    <location>
        <begin position="135"/>
        <end position="158"/>
    </location>
</feature>
<gene>
    <name evidence="3" type="ORF">GCM10009776_19160</name>
</gene>
<comment type="caution">
    <text evidence="3">The sequence shown here is derived from an EMBL/GenBank/DDBJ whole genome shotgun (WGS) entry which is preliminary data.</text>
</comment>
<organism evidence="3 4">
    <name type="scientific">Microbacterium deminutum</name>
    <dbReference type="NCBI Taxonomy" id="344164"/>
    <lineage>
        <taxon>Bacteria</taxon>
        <taxon>Bacillati</taxon>
        <taxon>Actinomycetota</taxon>
        <taxon>Actinomycetes</taxon>
        <taxon>Micrococcales</taxon>
        <taxon>Microbacteriaceae</taxon>
        <taxon>Microbacterium</taxon>
    </lineage>
</organism>
<dbReference type="EMBL" id="BAAAOG010000002">
    <property type="protein sequence ID" value="GAA1957125.1"/>
    <property type="molecule type" value="Genomic_DNA"/>
</dbReference>
<evidence type="ECO:0000256" key="2">
    <source>
        <dbReference type="SAM" id="Phobius"/>
    </source>
</evidence>
<keyword evidence="2" id="KW-0812">Transmembrane</keyword>
<dbReference type="RefSeq" id="WP_344093819.1">
    <property type="nucleotide sequence ID" value="NZ_BAAAOG010000002.1"/>
</dbReference>
<feature type="compositionally biased region" description="Gly residues" evidence="1">
    <location>
        <begin position="1"/>
        <end position="13"/>
    </location>
</feature>
<accession>A0ABP5C5W1</accession>
<name>A0ABP5C5W1_9MICO</name>